<reference evidence="2 3" key="1">
    <citation type="submission" date="2020-08" db="EMBL/GenBank/DDBJ databases">
        <authorList>
            <person name="Liu C."/>
            <person name="Sun Q."/>
        </authorList>
    </citation>
    <scope>NUCLEOTIDE SEQUENCE [LARGE SCALE GENOMIC DNA]</scope>
    <source>
        <strain evidence="2 3">NSJ-18</strain>
    </source>
</reference>
<dbReference type="InterPro" id="IPR007419">
    <property type="entry name" value="BFD-like_2Fe2S-bd_dom"/>
</dbReference>
<accession>A0ABR7JPB0</accession>
<organism evidence="2 3">
    <name type="scientific">Romboutsia faecis</name>
    <dbReference type="NCBI Taxonomy" id="2764597"/>
    <lineage>
        <taxon>Bacteria</taxon>
        <taxon>Bacillati</taxon>
        <taxon>Bacillota</taxon>
        <taxon>Clostridia</taxon>
        <taxon>Peptostreptococcales</taxon>
        <taxon>Peptostreptococcaceae</taxon>
        <taxon>Romboutsia</taxon>
    </lineage>
</organism>
<name>A0ABR7JPB0_9FIRM</name>
<evidence type="ECO:0000313" key="3">
    <source>
        <dbReference type="Proteomes" id="UP000609849"/>
    </source>
</evidence>
<dbReference type="RefSeq" id="WP_153971300.1">
    <property type="nucleotide sequence ID" value="NZ_JACRWE010000003.1"/>
</dbReference>
<protein>
    <submittedName>
        <fullName evidence="2">(2Fe-2S)-binding protein</fullName>
    </submittedName>
</protein>
<keyword evidence="3" id="KW-1185">Reference proteome</keyword>
<dbReference type="Proteomes" id="UP000609849">
    <property type="component" value="Unassembled WGS sequence"/>
</dbReference>
<sequence length="59" mass="6761">MDKEQVVCRCTNVTIGDLVREIENGAKVFEDVQNTIKVGTRCKRCTMNVRDIFSKLIEL</sequence>
<proteinExistence type="predicted"/>
<dbReference type="EMBL" id="JACRWE010000003">
    <property type="protein sequence ID" value="MBC5996748.1"/>
    <property type="molecule type" value="Genomic_DNA"/>
</dbReference>
<comment type="caution">
    <text evidence="2">The sequence shown here is derived from an EMBL/GenBank/DDBJ whole genome shotgun (WGS) entry which is preliminary data.</text>
</comment>
<evidence type="ECO:0000259" key="1">
    <source>
        <dbReference type="Pfam" id="PF04324"/>
    </source>
</evidence>
<feature type="domain" description="BFD-like [2Fe-2S]-binding" evidence="1">
    <location>
        <begin position="6"/>
        <end position="54"/>
    </location>
</feature>
<evidence type="ECO:0000313" key="2">
    <source>
        <dbReference type="EMBL" id="MBC5996748.1"/>
    </source>
</evidence>
<gene>
    <name evidence="2" type="ORF">H8923_08245</name>
</gene>
<dbReference type="Gene3D" id="1.10.10.1100">
    <property type="entry name" value="BFD-like [2Fe-2S]-binding domain"/>
    <property type="match status" value="1"/>
</dbReference>
<dbReference type="Pfam" id="PF04324">
    <property type="entry name" value="Fer2_BFD"/>
    <property type="match status" value="1"/>
</dbReference>
<dbReference type="InterPro" id="IPR041854">
    <property type="entry name" value="BFD-like_2Fe2S-bd_dom_sf"/>
</dbReference>